<dbReference type="EMBL" id="BMAW01119520">
    <property type="protein sequence ID" value="GFT85022.1"/>
    <property type="molecule type" value="Genomic_DNA"/>
</dbReference>
<protein>
    <submittedName>
        <fullName evidence="1">Uncharacterized protein</fullName>
    </submittedName>
</protein>
<name>A0A8X6PRE0_NEPPI</name>
<comment type="caution">
    <text evidence="1">The sequence shown here is derived from an EMBL/GenBank/DDBJ whole genome shotgun (WGS) entry which is preliminary data.</text>
</comment>
<dbReference type="Proteomes" id="UP000887013">
    <property type="component" value="Unassembled WGS sequence"/>
</dbReference>
<organism evidence="1 2">
    <name type="scientific">Nephila pilipes</name>
    <name type="common">Giant wood spider</name>
    <name type="synonym">Nephila maculata</name>
    <dbReference type="NCBI Taxonomy" id="299642"/>
    <lineage>
        <taxon>Eukaryota</taxon>
        <taxon>Metazoa</taxon>
        <taxon>Ecdysozoa</taxon>
        <taxon>Arthropoda</taxon>
        <taxon>Chelicerata</taxon>
        <taxon>Arachnida</taxon>
        <taxon>Araneae</taxon>
        <taxon>Araneomorphae</taxon>
        <taxon>Entelegynae</taxon>
        <taxon>Araneoidea</taxon>
        <taxon>Nephilidae</taxon>
        <taxon>Nephila</taxon>
    </lineage>
</organism>
<sequence>NGVVFTFGKTSSGCLGVTSDKDVNQ</sequence>
<evidence type="ECO:0000313" key="1">
    <source>
        <dbReference type="EMBL" id="GFT85022.1"/>
    </source>
</evidence>
<dbReference type="AlphaFoldDB" id="A0A8X6PRE0"/>
<accession>A0A8X6PRE0</accession>
<reference evidence="1" key="1">
    <citation type="submission" date="2020-08" db="EMBL/GenBank/DDBJ databases">
        <title>Multicomponent nature underlies the extraordinary mechanical properties of spider dragline silk.</title>
        <authorList>
            <person name="Kono N."/>
            <person name="Nakamura H."/>
            <person name="Mori M."/>
            <person name="Yoshida Y."/>
            <person name="Ohtoshi R."/>
            <person name="Malay A.D."/>
            <person name="Moran D.A.P."/>
            <person name="Tomita M."/>
            <person name="Numata K."/>
            <person name="Arakawa K."/>
        </authorList>
    </citation>
    <scope>NUCLEOTIDE SEQUENCE</scope>
</reference>
<feature type="non-terminal residue" evidence="1">
    <location>
        <position position="1"/>
    </location>
</feature>
<evidence type="ECO:0000313" key="2">
    <source>
        <dbReference type="Proteomes" id="UP000887013"/>
    </source>
</evidence>
<gene>
    <name evidence="1" type="ORF">NPIL_586981</name>
</gene>
<proteinExistence type="predicted"/>
<keyword evidence="2" id="KW-1185">Reference proteome</keyword>
<feature type="non-terminal residue" evidence="1">
    <location>
        <position position="25"/>
    </location>
</feature>